<dbReference type="SUPFAM" id="SSF48371">
    <property type="entry name" value="ARM repeat"/>
    <property type="match status" value="1"/>
</dbReference>
<organism evidence="2 3">
    <name type="scientific">Petrimonas mucosa</name>
    <dbReference type="NCBI Taxonomy" id="1642646"/>
    <lineage>
        <taxon>Bacteria</taxon>
        <taxon>Pseudomonadati</taxon>
        <taxon>Bacteroidota</taxon>
        <taxon>Bacteroidia</taxon>
        <taxon>Bacteroidales</taxon>
        <taxon>Dysgonomonadaceae</taxon>
        <taxon>Petrimonas</taxon>
    </lineage>
</organism>
<protein>
    <recommendedName>
        <fullName evidence="4">HEAT repeat domain-containing protein</fullName>
    </recommendedName>
</protein>
<dbReference type="Gene3D" id="1.25.10.10">
    <property type="entry name" value="Leucine-rich Repeat Variant"/>
    <property type="match status" value="1"/>
</dbReference>
<gene>
    <name evidence="2" type="ORF">ING2E5A_0985</name>
</gene>
<dbReference type="AlphaFoldDB" id="A0A1G4G5P6"/>
<dbReference type="EMBL" id="LT608328">
    <property type="protein sequence ID" value="SCM56657.1"/>
    <property type="molecule type" value="Genomic_DNA"/>
</dbReference>
<sequence>MKKIKTIAIFYLLATLLTMAADRIIPESGKFESRFLVVIDSRSFEEATEEVMAYKAVLEEEGLGVVIMIGNWDNPLKLREEIRQIYRRKPVMEGAVFVGDIPVVRLRNFQHGTTAFKMNEKEFPIEESSVTSDRFYDDLDLEFRFLSIDEKNPRHFYYELTESSPQVVQSEFYSARMLPPVDMGEDVYELLRRYLRKVVEAHREVNYADRVRFFNGHGYNSDCLTTWHNQQFAIKELFPGAFRTAEGNAFYNFRQAPFMKYKLFERLQSPGTDIFVFHEHGAFDTQYINGPYPAPNLLGMGREGTTGPLEILSASLRNSYRRYSGERRETFAKRVLSEYALLPDFFSSERLDSTRVGDSLLAADINIVLADIRKLQPQPRITIFDACYNGSFHQPGYVAGYHIFTDGKTVVTQGNTVNVLQDKWSMELIGMLAEGARIGFWQRELQWIESHLIGDPTYRLLPATDGGDPLALSRKLNRDLALNRHKSKVWQEYLQSDNPNLQAIALKMLSYSSPKGYPELLLRHLKENPYYSVRMQALQRILYSSGNYLTEALLLALDDPYELIRRNGARFAGYHGDDRLIAPLVETVLFADESQRVQYAAQGSLPMFNLEKIREEIARQTVASNLTQPDEVAGKMTSYFEGQAKRYDRSLTVIQDKEAAPKDRISAIRMLRNYNNHQQVSALLTVLKDQNDDTEVRIVLAEALGWFRWSIERDAIVQALKEVGRNRATPQELRNEIEQSLIRLK</sequence>
<evidence type="ECO:0000256" key="1">
    <source>
        <dbReference type="SAM" id="SignalP"/>
    </source>
</evidence>
<evidence type="ECO:0008006" key="4">
    <source>
        <dbReference type="Google" id="ProtNLM"/>
    </source>
</evidence>
<dbReference type="InterPro" id="IPR011989">
    <property type="entry name" value="ARM-like"/>
</dbReference>
<reference evidence="2 3" key="1">
    <citation type="submission" date="2016-08" db="EMBL/GenBank/DDBJ databases">
        <authorList>
            <person name="Seilhamer J.J."/>
        </authorList>
    </citation>
    <scope>NUCLEOTIDE SEQUENCE [LARGE SCALE GENOMIC DNA]</scope>
    <source>
        <strain evidence="2">ING2-E5A</strain>
    </source>
</reference>
<evidence type="ECO:0000313" key="2">
    <source>
        <dbReference type="EMBL" id="SCM56657.1"/>
    </source>
</evidence>
<dbReference type="InterPro" id="IPR016024">
    <property type="entry name" value="ARM-type_fold"/>
</dbReference>
<dbReference type="RefSeq" id="WP_071136408.1">
    <property type="nucleotide sequence ID" value="NZ_LT608328.1"/>
</dbReference>
<dbReference type="Proteomes" id="UP000178485">
    <property type="component" value="Chromosome i"/>
</dbReference>
<name>A0A1G4G5P6_9BACT</name>
<feature type="signal peptide" evidence="1">
    <location>
        <begin position="1"/>
        <end position="20"/>
    </location>
</feature>
<dbReference type="KEGG" id="pmuc:ING2E5A_0985"/>
<keyword evidence="1" id="KW-0732">Signal</keyword>
<proteinExistence type="predicted"/>
<evidence type="ECO:0000313" key="3">
    <source>
        <dbReference type="Proteomes" id="UP000178485"/>
    </source>
</evidence>
<feature type="chain" id="PRO_5009603839" description="HEAT repeat domain-containing protein" evidence="1">
    <location>
        <begin position="21"/>
        <end position="745"/>
    </location>
</feature>
<keyword evidence="3" id="KW-1185">Reference proteome</keyword>
<accession>A0A1G4G5P6</accession>
<dbReference type="STRING" id="1642646.ING2E5A_0985"/>